<feature type="region of interest" description="Disordered" evidence="1">
    <location>
        <begin position="1"/>
        <end position="22"/>
    </location>
</feature>
<name>A0ABX6K205_SALCS</name>
<protein>
    <submittedName>
        <fullName evidence="2">Uncharacterized protein</fullName>
    </submittedName>
</protein>
<dbReference type="EMBL" id="CP050266">
    <property type="protein sequence ID" value="QIR04959.1"/>
    <property type="molecule type" value="Genomic_DNA"/>
</dbReference>
<dbReference type="Proteomes" id="UP000501408">
    <property type="component" value="Chromosome 1"/>
</dbReference>
<sequence length="85" mass="10019">MNSRHPFPRVPRAHPARRGFTAPDNFYPTWQARANVTARNKDCHFLDKKQSTREYLEQKSHKPTIAYDMQFVANNTKASFLSRLR</sequence>
<keyword evidence="3" id="KW-1185">Reference proteome</keyword>
<accession>A0ABX6K205</accession>
<evidence type="ECO:0000256" key="1">
    <source>
        <dbReference type="SAM" id="MobiDB-lite"/>
    </source>
</evidence>
<dbReference type="RefSeq" id="WP_167313802.1">
    <property type="nucleotide sequence ID" value="NZ_CP050266.1"/>
</dbReference>
<reference evidence="2 3" key="1">
    <citation type="submission" date="2020-03" db="EMBL/GenBank/DDBJ databases">
        <title>Genome mining reveals the biosynthetic pathways of PHA and ectoines of the halophilic strain Salinivibrio costicola M318 isolated from fermented shrimp paste.</title>
        <authorList>
            <person name="Doan T.V."/>
            <person name="Tran L.T."/>
            <person name="Trieu T.A."/>
            <person name="Nguyen Q.V."/>
            <person name="Quach T.N."/>
            <person name="Phi T.Q."/>
            <person name="Kumar S."/>
        </authorList>
    </citation>
    <scope>NUCLEOTIDE SEQUENCE [LARGE SCALE GENOMIC DNA]</scope>
    <source>
        <strain evidence="2 3">M318</strain>
    </source>
</reference>
<gene>
    <name evidence="2" type="ORF">HBA18_00345</name>
</gene>
<evidence type="ECO:0000313" key="3">
    <source>
        <dbReference type="Proteomes" id="UP000501408"/>
    </source>
</evidence>
<proteinExistence type="predicted"/>
<organism evidence="2 3">
    <name type="scientific">Salinivibrio costicola</name>
    <name type="common">Vibrio costicola</name>
    <dbReference type="NCBI Taxonomy" id="51367"/>
    <lineage>
        <taxon>Bacteria</taxon>
        <taxon>Pseudomonadati</taxon>
        <taxon>Pseudomonadota</taxon>
        <taxon>Gammaproteobacteria</taxon>
        <taxon>Vibrionales</taxon>
        <taxon>Vibrionaceae</taxon>
        <taxon>Salinivibrio</taxon>
    </lineage>
</organism>
<evidence type="ECO:0000313" key="2">
    <source>
        <dbReference type="EMBL" id="QIR04959.1"/>
    </source>
</evidence>